<feature type="domain" description="DUF5641" evidence="1">
    <location>
        <begin position="335"/>
        <end position="427"/>
    </location>
</feature>
<proteinExistence type="predicted"/>
<dbReference type="InterPro" id="IPR008042">
    <property type="entry name" value="Retrotrans_Pao"/>
</dbReference>
<accession>A0A8S4GCE2</accession>
<name>A0A8S4GCE2_PLUXY</name>
<dbReference type="PANTHER" id="PTHR47331">
    <property type="entry name" value="PHD-TYPE DOMAIN-CONTAINING PROTEIN"/>
    <property type="match status" value="1"/>
</dbReference>
<evidence type="ECO:0000259" key="1">
    <source>
        <dbReference type="Pfam" id="PF18701"/>
    </source>
</evidence>
<evidence type="ECO:0000313" key="2">
    <source>
        <dbReference type="EMBL" id="CAG9137809.1"/>
    </source>
</evidence>
<sequence length="436" mass="49525">MGHCSEFNGVKPEPSFFLCHHAVFRLNSESTKLRVVFDGSNPSSSGFSVNNLQLVGPNIQDSIFSILLRFLNSQDSNDSDKVVTKRLILSQSLKIFDVLGILCPFTIQSKILIKKLWILKLDWNDPVPNELKKEWEKIKNGLLYLQQISVPRLSLIDSPVQIELHSFSDASMLAYGACVYLRSVNVSGQVVVRLLCAKSRVSPIKQSTIPRLELCGALLAARLCQAVVESLRLSFTRLVHWCDSTVVLGWLKTSPNSLKTFAANRVAEIIEITQSDAWRHVPTDSNPADHVSRGVSAKQLQNLDQWWTGHFLIGRPLRSLPSPYVEEQNISPLRRYARLEQIRQHFWQRWQREYISELQQRSKWRTNHSSLQIGDLVLIQEDNTSPLNWALGRVSRLYPGADGISRVADLETLKGRIRRPFARLCPLPKGDDDQIS</sequence>
<dbReference type="Pfam" id="PF18701">
    <property type="entry name" value="DUF5641"/>
    <property type="match status" value="1"/>
</dbReference>
<dbReference type="InterPro" id="IPR040676">
    <property type="entry name" value="DUF5641"/>
</dbReference>
<reference evidence="2" key="1">
    <citation type="submission" date="2020-11" db="EMBL/GenBank/DDBJ databases">
        <authorList>
            <person name="Whiteford S."/>
        </authorList>
    </citation>
    <scope>NUCLEOTIDE SEQUENCE</scope>
</reference>
<dbReference type="AlphaFoldDB" id="A0A8S4GCE2"/>
<dbReference type="Pfam" id="PF05380">
    <property type="entry name" value="Peptidase_A17"/>
    <property type="match status" value="1"/>
</dbReference>
<comment type="caution">
    <text evidence="2">The sequence shown here is derived from an EMBL/GenBank/DDBJ whole genome shotgun (WGS) entry which is preliminary data.</text>
</comment>
<dbReference type="PANTHER" id="PTHR47331:SF6">
    <property type="entry name" value="DOUBLECORTIN DOMAIN-CONTAINING PROTEIN"/>
    <property type="match status" value="1"/>
</dbReference>
<evidence type="ECO:0000313" key="3">
    <source>
        <dbReference type="Proteomes" id="UP000653454"/>
    </source>
</evidence>
<keyword evidence="3" id="KW-1185">Reference proteome</keyword>
<dbReference type="EMBL" id="CAJHNJ030000416">
    <property type="protein sequence ID" value="CAG9137809.1"/>
    <property type="molecule type" value="Genomic_DNA"/>
</dbReference>
<organism evidence="2 3">
    <name type="scientific">Plutella xylostella</name>
    <name type="common">Diamondback moth</name>
    <name type="synonym">Plutella maculipennis</name>
    <dbReference type="NCBI Taxonomy" id="51655"/>
    <lineage>
        <taxon>Eukaryota</taxon>
        <taxon>Metazoa</taxon>
        <taxon>Ecdysozoa</taxon>
        <taxon>Arthropoda</taxon>
        <taxon>Hexapoda</taxon>
        <taxon>Insecta</taxon>
        <taxon>Pterygota</taxon>
        <taxon>Neoptera</taxon>
        <taxon>Endopterygota</taxon>
        <taxon>Lepidoptera</taxon>
        <taxon>Glossata</taxon>
        <taxon>Ditrysia</taxon>
        <taxon>Yponomeutoidea</taxon>
        <taxon>Plutellidae</taxon>
        <taxon>Plutella</taxon>
    </lineage>
</organism>
<dbReference type="Proteomes" id="UP000653454">
    <property type="component" value="Unassembled WGS sequence"/>
</dbReference>
<gene>
    <name evidence="2" type="ORF">PLXY2_LOCUS16062</name>
</gene>
<protein>
    <submittedName>
        <fullName evidence="2">(diamondback moth) hypothetical protein</fullName>
    </submittedName>
</protein>